<dbReference type="SUPFAM" id="SSF55729">
    <property type="entry name" value="Acyl-CoA N-acyltransferases (Nat)"/>
    <property type="match status" value="1"/>
</dbReference>
<proteinExistence type="predicted"/>
<accession>A0A3D3REY0</accession>
<protein>
    <submittedName>
        <fullName evidence="4">GNAT family N-acetyltransferase</fullName>
    </submittedName>
</protein>
<evidence type="ECO:0000256" key="1">
    <source>
        <dbReference type="ARBA" id="ARBA00022679"/>
    </source>
</evidence>
<dbReference type="EMBL" id="DQAY01000163">
    <property type="protein sequence ID" value="HCO26587.1"/>
    <property type="molecule type" value="Genomic_DNA"/>
</dbReference>
<dbReference type="Gene3D" id="3.40.630.30">
    <property type="match status" value="1"/>
</dbReference>
<evidence type="ECO:0000313" key="5">
    <source>
        <dbReference type="Proteomes" id="UP000263642"/>
    </source>
</evidence>
<evidence type="ECO:0000313" key="4">
    <source>
        <dbReference type="EMBL" id="HCO26587.1"/>
    </source>
</evidence>
<organism evidence="4 5">
    <name type="scientific">Gimesia maris</name>
    <dbReference type="NCBI Taxonomy" id="122"/>
    <lineage>
        <taxon>Bacteria</taxon>
        <taxon>Pseudomonadati</taxon>
        <taxon>Planctomycetota</taxon>
        <taxon>Planctomycetia</taxon>
        <taxon>Planctomycetales</taxon>
        <taxon>Planctomycetaceae</taxon>
        <taxon>Gimesia</taxon>
    </lineage>
</organism>
<dbReference type="InterPro" id="IPR000182">
    <property type="entry name" value="GNAT_dom"/>
</dbReference>
<dbReference type="PANTHER" id="PTHR43072:SF23">
    <property type="entry name" value="UPF0039 PROTEIN C11D3.02C"/>
    <property type="match status" value="1"/>
</dbReference>
<dbReference type="InterPro" id="IPR016181">
    <property type="entry name" value="Acyl_CoA_acyltransferase"/>
</dbReference>
<name>A0A3D3REY0_9PLAN</name>
<gene>
    <name evidence="4" type="ORF">DIT97_27575</name>
</gene>
<dbReference type="CDD" id="cd04301">
    <property type="entry name" value="NAT_SF"/>
    <property type="match status" value="1"/>
</dbReference>
<feature type="domain" description="N-acetyltransferase" evidence="3">
    <location>
        <begin position="4"/>
        <end position="165"/>
    </location>
</feature>
<evidence type="ECO:0000259" key="3">
    <source>
        <dbReference type="PROSITE" id="PS51186"/>
    </source>
</evidence>
<dbReference type="Proteomes" id="UP000263642">
    <property type="component" value="Unassembled WGS sequence"/>
</dbReference>
<dbReference type="AlphaFoldDB" id="A0A3D3REY0"/>
<keyword evidence="1 4" id="KW-0808">Transferase</keyword>
<sequence length="165" mass="18760">MAAMNIRRATLSDLEAMTEIYNEAILTSTATFDIEPMTWDERLPWFESHDERHPILVAEVENQIAGWACLSQWRPRRAYADTAETSFYVKASHRGRGIGRQLKQAIIEEARRLGYHTLIAGVAEGNEVSLHLNQSFGFEVVGTFKEVGKKFGKVLDVTYLQLMLN</sequence>
<dbReference type="GO" id="GO:0016747">
    <property type="term" value="F:acyltransferase activity, transferring groups other than amino-acyl groups"/>
    <property type="evidence" value="ECO:0007669"/>
    <property type="project" value="InterPro"/>
</dbReference>
<evidence type="ECO:0000256" key="2">
    <source>
        <dbReference type="ARBA" id="ARBA00023315"/>
    </source>
</evidence>
<dbReference type="Pfam" id="PF13420">
    <property type="entry name" value="Acetyltransf_4"/>
    <property type="match status" value="1"/>
</dbReference>
<dbReference type="PANTHER" id="PTHR43072">
    <property type="entry name" value="N-ACETYLTRANSFERASE"/>
    <property type="match status" value="1"/>
</dbReference>
<comment type="caution">
    <text evidence="4">The sequence shown here is derived from an EMBL/GenBank/DDBJ whole genome shotgun (WGS) entry which is preliminary data.</text>
</comment>
<dbReference type="PROSITE" id="PS51186">
    <property type="entry name" value="GNAT"/>
    <property type="match status" value="1"/>
</dbReference>
<keyword evidence="2" id="KW-0012">Acyltransferase</keyword>
<reference evidence="4 5" key="1">
    <citation type="journal article" date="2018" name="Nat. Biotechnol.">
        <title>A standardized bacterial taxonomy based on genome phylogeny substantially revises the tree of life.</title>
        <authorList>
            <person name="Parks D.H."/>
            <person name="Chuvochina M."/>
            <person name="Waite D.W."/>
            <person name="Rinke C."/>
            <person name="Skarshewski A."/>
            <person name="Chaumeil P.A."/>
            <person name="Hugenholtz P."/>
        </authorList>
    </citation>
    <scope>NUCLEOTIDE SEQUENCE [LARGE SCALE GENOMIC DNA]</scope>
    <source>
        <strain evidence="4">UBA9375</strain>
    </source>
</reference>